<evidence type="ECO:0000313" key="3">
    <source>
        <dbReference type="Proteomes" id="UP000054279"/>
    </source>
</evidence>
<feature type="coiled-coil region" evidence="1">
    <location>
        <begin position="75"/>
        <end position="109"/>
    </location>
</feature>
<evidence type="ECO:0000256" key="1">
    <source>
        <dbReference type="SAM" id="Coils"/>
    </source>
</evidence>
<reference evidence="2 3" key="1">
    <citation type="submission" date="2014-06" db="EMBL/GenBank/DDBJ databases">
        <title>Evolutionary Origins and Diversification of the Mycorrhizal Mutualists.</title>
        <authorList>
            <consortium name="DOE Joint Genome Institute"/>
            <consortium name="Mycorrhizal Genomics Consortium"/>
            <person name="Kohler A."/>
            <person name="Kuo A."/>
            <person name="Nagy L.G."/>
            <person name="Floudas D."/>
            <person name="Copeland A."/>
            <person name="Barry K.W."/>
            <person name="Cichocki N."/>
            <person name="Veneault-Fourrey C."/>
            <person name="LaButti K."/>
            <person name="Lindquist E.A."/>
            <person name="Lipzen A."/>
            <person name="Lundell T."/>
            <person name="Morin E."/>
            <person name="Murat C."/>
            <person name="Riley R."/>
            <person name="Ohm R."/>
            <person name="Sun H."/>
            <person name="Tunlid A."/>
            <person name="Henrissat B."/>
            <person name="Grigoriev I.V."/>
            <person name="Hibbett D.S."/>
            <person name="Martin F."/>
        </authorList>
    </citation>
    <scope>NUCLEOTIDE SEQUENCE [LARGE SCALE GENOMIC DNA]</scope>
    <source>
        <strain evidence="2 3">SS14</strain>
    </source>
</reference>
<gene>
    <name evidence="2" type="ORF">M422DRAFT_783676</name>
</gene>
<name>A0A0C9URH7_SPHS4</name>
<proteinExistence type="predicted"/>
<organism evidence="2 3">
    <name type="scientific">Sphaerobolus stellatus (strain SS14)</name>
    <dbReference type="NCBI Taxonomy" id="990650"/>
    <lineage>
        <taxon>Eukaryota</taxon>
        <taxon>Fungi</taxon>
        <taxon>Dikarya</taxon>
        <taxon>Basidiomycota</taxon>
        <taxon>Agaricomycotina</taxon>
        <taxon>Agaricomycetes</taxon>
        <taxon>Phallomycetidae</taxon>
        <taxon>Geastrales</taxon>
        <taxon>Sphaerobolaceae</taxon>
        <taxon>Sphaerobolus</taxon>
    </lineage>
</organism>
<evidence type="ECO:0000313" key="2">
    <source>
        <dbReference type="EMBL" id="KIJ31822.1"/>
    </source>
</evidence>
<dbReference type="EMBL" id="KN837236">
    <property type="protein sequence ID" value="KIJ31822.1"/>
    <property type="molecule type" value="Genomic_DNA"/>
</dbReference>
<dbReference type="HOGENOM" id="CLU_1367012_0_0_1"/>
<dbReference type="AlphaFoldDB" id="A0A0C9URH7"/>
<keyword evidence="3" id="KW-1185">Reference proteome</keyword>
<keyword evidence="1" id="KW-0175">Coiled coil</keyword>
<dbReference type="Proteomes" id="UP000054279">
    <property type="component" value="Unassembled WGS sequence"/>
</dbReference>
<sequence length="200" mass="22873">MKEVEVAEMSLSLSVSKEVEVAEMSLSLSVSKREVKEVSMVSEVSLSVLEEAKEEAKEVLAMSVISLSEVSKVEVSGVEVKVEVEEEVLKELEDESKDEADEVEVKEMDEDEVEWCMVEVAATVVSRPKKKSTFYRKLRTKETMAAWWSRVGELERRTDELEAREAEMTKWDFAEEVKQLKLEVDLWVLLEPFEEGEEEG</sequence>
<protein>
    <submittedName>
        <fullName evidence="2">Uncharacterized protein</fullName>
    </submittedName>
</protein>
<accession>A0A0C9URH7</accession>